<dbReference type="InterPro" id="IPR001944">
    <property type="entry name" value="Glycoside_Hdrlase_35"/>
</dbReference>
<comment type="similarity">
    <text evidence="1 2">Belongs to the glycosyl hydrolase 35 family.</text>
</comment>
<dbReference type="RefSeq" id="WP_283715876.1">
    <property type="nucleotide sequence ID" value="NZ_JASJND010000005.1"/>
</dbReference>
<reference evidence="5 6" key="1">
    <citation type="submission" date="2023-05" db="EMBL/GenBank/DDBJ databases">
        <title>Microbacterium dauci sp.nov., Isolated from Carrot Rhizosphere Soil.</title>
        <authorList>
            <person name="Xiao Z."/>
            <person name="Zheng J."/>
        </authorList>
    </citation>
    <scope>NUCLEOTIDE SEQUENCE [LARGE SCALE GENOMIC DNA]</scope>
    <source>
        <strain evidence="5 6">LX3-4</strain>
    </source>
</reference>
<proteinExistence type="inferred from homology"/>
<evidence type="ECO:0000256" key="1">
    <source>
        <dbReference type="ARBA" id="ARBA00009809"/>
    </source>
</evidence>
<evidence type="ECO:0000256" key="3">
    <source>
        <dbReference type="SAM" id="MobiDB-lite"/>
    </source>
</evidence>
<organism evidence="5 6">
    <name type="scientific">Microbacterium dauci</name>
    <dbReference type="NCBI Taxonomy" id="3048008"/>
    <lineage>
        <taxon>Bacteria</taxon>
        <taxon>Bacillati</taxon>
        <taxon>Actinomycetota</taxon>
        <taxon>Actinomycetes</taxon>
        <taxon>Micrococcales</taxon>
        <taxon>Microbacteriaceae</taxon>
        <taxon>Microbacterium</taxon>
    </lineage>
</organism>
<feature type="domain" description="Glycoside hydrolase 35 catalytic" evidence="4">
    <location>
        <begin position="51"/>
        <end position="375"/>
    </location>
</feature>
<dbReference type="Pfam" id="PF01301">
    <property type="entry name" value="Glyco_hydro_35"/>
    <property type="match status" value="1"/>
</dbReference>
<sequence>MSREVLTPRTHRIDVPAPSPATPADVRPSEGDASGVTVTTRAIHRADAAVFPVSGEMHYSRIPRARWAEVLRAARAGGLTHVATYVLWNHHEPQRGEVDFTGDLDLRAFALEVQRAGLGLILRIGPYAHAEARHGGLPDWLADSGLPLRTNDPDYLAVVDAWYAQLAVEVAGIPLLSVQVDNELYDGAAHLERLREMAEAHGIGAPIWTATAWGGAQVPAGALPVYGGYPESFWVDADAGPDLRSFSNFYPSPRRDDDSIGADHRGGGVVSVRDAVEPYPFATCELGGGMASAYHRRLDVPASDVSALALAKLASGSVWQGYYMYADGRNPRRHLQESHETGAPNDFVELAYDFGAPVQVDGAVRPSWFALRRQHLLLERWGAALAEMPASFPVGAVDSPDVTGLRWSVRSDGRCGFVFVVNRQPGVDLPAHDGVAFEVSGLAVFPAVDIPSGAAFAWPFGLPVGDATITWMTAQPITELVWRELPLLVAAETAGIPAALDADADVLEVESVGRGRLVELSREGMVVARVLVLAEADADAVAVVDGTLVWAPGGVAASDGTVTFAGTDSAEVETLTDAGWRAVSVAASAGGEAVTWTIEREAGAAPSAVAGASGRASVPLDWSDAAVAQVAVAPDDDRTLTLDWRGDVARAWDGDRLVADALWTGRPWRIPADARAGASSLRIEILPGPPAAAVHFPGERPVGAGIAAARLEGRAAARVG</sequence>
<dbReference type="Proteomes" id="UP001321481">
    <property type="component" value="Unassembled WGS sequence"/>
</dbReference>
<feature type="region of interest" description="Disordered" evidence="3">
    <location>
        <begin position="1"/>
        <end position="33"/>
    </location>
</feature>
<dbReference type="EMBL" id="JASJND010000005">
    <property type="protein sequence ID" value="MDJ1114276.1"/>
    <property type="molecule type" value="Genomic_DNA"/>
</dbReference>
<evidence type="ECO:0000256" key="2">
    <source>
        <dbReference type="RuleBase" id="RU003679"/>
    </source>
</evidence>
<dbReference type="GO" id="GO:0004565">
    <property type="term" value="F:beta-galactosidase activity"/>
    <property type="evidence" value="ECO:0007669"/>
    <property type="project" value="UniProtKB-EC"/>
</dbReference>
<comment type="caution">
    <text evidence="5">The sequence shown here is derived from an EMBL/GenBank/DDBJ whole genome shotgun (WGS) entry which is preliminary data.</text>
</comment>
<evidence type="ECO:0000259" key="4">
    <source>
        <dbReference type="Pfam" id="PF01301"/>
    </source>
</evidence>
<evidence type="ECO:0000313" key="6">
    <source>
        <dbReference type="Proteomes" id="UP001321481"/>
    </source>
</evidence>
<dbReference type="PANTHER" id="PTHR23421">
    <property type="entry name" value="BETA-GALACTOSIDASE RELATED"/>
    <property type="match status" value="1"/>
</dbReference>
<dbReference type="Gene3D" id="3.20.20.80">
    <property type="entry name" value="Glycosidases"/>
    <property type="match status" value="1"/>
</dbReference>
<protein>
    <submittedName>
        <fullName evidence="5">Beta-galactosidase</fullName>
        <ecNumber evidence="5">3.2.1.23</ecNumber>
    </submittedName>
</protein>
<gene>
    <name evidence="5" type="ORF">QNI14_07410</name>
</gene>
<dbReference type="PRINTS" id="PR00742">
    <property type="entry name" value="GLHYDRLASE35"/>
</dbReference>
<dbReference type="InterPro" id="IPR017853">
    <property type="entry name" value="GH"/>
</dbReference>
<accession>A0ABT6ZDN2</accession>
<evidence type="ECO:0000313" key="5">
    <source>
        <dbReference type="EMBL" id="MDJ1114276.1"/>
    </source>
</evidence>
<keyword evidence="6" id="KW-1185">Reference proteome</keyword>
<dbReference type="InterPro" id="IPR031330">
    <property type="entry name" value="Gly_Hdrlase_35_cat"/>
</dbReference>
<dbReference type="SUPFAM" id="SSF51445">
    <property type="entry name" value="(Trans)glycosidases"/>
    <property type="match status" value="1"/>
</dbReference>
<name>A0ABT6ZDN2_9MICO</name>
<keyword evidence="5" id="KW-0326">Glycosidase</keyword>
<keyword evidence="5" id="KW-0378">Hydrolase</keyword>
<dbReference type="EC" id="3.2.1.23" evidence="5"/>